<organism evidence="3 4">
    <name type="scientific">Rubrivivax rivuli</name>
    <dbReference type="NCBI Taxonomy" id="1862385"/>
    <lineage>
        <taxon>Bacteria</taxon>
        <taxon>Pseudomonadati</taxon>
        <taxon>Pseudomonadota</taxon>
        <taxon>Betaproteobacteria</taxon>
        <taxon>Burkholderiales</taxon>
        <taxon>Sphaerotilaceae</taxon>
        <taxon>Rubrivivax</taxon>
    </lineage>
</organism>
<name>A0A437RK16_9BURK</name>
<gene>
    <name evidence="3" type="ORF">EOE66_05005</name>
</gene>
<reference evidence="3 4" key="1">
    <citation type="submission" date="2019-01" db="EMBL/GenBank/DDBJ databases">
        <authorList>
            <person name="Chen W.-M."/>
        </authorList>
    </citation>
    <scope>NUCLEOTIDE SEQUENCE [LARGE SCALE GENOMIC DNA]</scope>
    <source>
        <strain evidence="3 4">KYPY4</strain>
    </source>
</reference>
<dbReference type="InterPro" id="IPR023387">
    <property type="entry name" value="DUF1653-like_dom"/>
</dbReference>
<evidence type="ECO:0000313" key="4">
    <source>
        <dbReference type="Proteomes" id="UP000285575"/>
    </source>
</evidence>
<dbReference type="Gene3D" id="2.30.30.320">
    <property type="entry name" value="DUF1653-like domain"/>
    <property type="match status" value="1"/>
</dbReference>
<dbReference type="EMBL" id="SACR01000002">
    <property type="protein sequence ID" value="RVU47126.1"/>
    <property type="molecule type" value="Genomic_DNA"/>
</dbReference>
<dbReference type="InterPro" id="IPR037135">
    <property type="entry name" value="DUF1653-like_dom_sf"/>
</dbReference>
<dbReference type="AlphaFoldDB" id="A0A437RK16"/>
<dbReference type="RefSeq" id="WP_128227594.1">
    <property type="nucleotide sequence ID" value="NZ_SACR01000002.1"/>
</dbReference>
<comment type="caution">
    <text evidence="3">The sequence shown here is derived from an EMBL/GenBank/DDBJ whole genome shotgun (WGS) entry which is preliminary data.</text>
</comment>
<proteinExistence type="predicted"/>
<dbReference type="Proteomes" id="UP000285575">
    <property type="component" value="Unassembled WGS sequence"/>
</dbReference>
<feature type="domain" description="DUF1653" evidence="2">
    <location>
        <begin position="21"/>
        <end position="81"/>
    </location>
</feature>
<dbReference type="OrthoDB" id="371169at2"/>
<accession>A0A437RK16</accession>
<evidence type="ECO:0000313" key="3">
    <source>
        <dbReference type="EMBL" id="RVU47126.1"/>
    </source>
</evidence>
<dbReference type="Pfam" id="PF07866">
    <property type="entry name" value="DUF1653"/>
    <property type="match status" value="1"/>
</dbReference>
<evidence type="ECO:0000259" key="2">
    <source>
        <dbReference type="Pfam" id="PF07866"/>
    </source>
</evidence>
<protein>
    <submittedName>
        <fullName evidence="3">DUF1653 domain-containing protein</fullName>
    </submittedName>
</protein>
<keyword evidence="4" id="KW-1185">Reference proteome</keyword>
<evidence type="ECO:0000256" key="1">
    <source>
        <dbReference type="SAM" id="MobiDB-lite"/>
    </source>
</evidence>
<sequence>MNPPTHVASEDLPPLPAAPPGRYRHHKGGEYQLLGVVRHSETLEPLVLYRPLYNQSGDWVRPYAMFFETVTIDGRVQPRFTRIGD</sequence>
<feature type="region of interest" description="Disordered" evidence="1">
    <location>
        <begin position="1"/>
        <end position="24"/>
    </location>
</feature>